<dbReference type="Pfam" id="PF00092">
    <property type="entry name" value="VWA"/>
    <property type="match status" value="1"/>
</dbReference>
<reference evidence="2 3" key="1">
    <citation type="submission" date="2017-02" db="EMBL/GenBank/DDBJ databases">
        <title>Whole genome sequencing of Helicobacter bilis strain AAQJH.</title>
        <authorList>
            <person name="Conlan S."/>
            <person name="Thomas P.J."/>
            <person name="Mullikin J."/>
            <person name="Palmore T.N."/>
            <person name="Frank K.M."/>
            <person name="Segre J.A."/>
        </authorList>
    </citation>
    <scope>NUCLEOTIDE SEQUENCE [LARGE SCALE GENOMIC DNA]</scope>
    <source>
        <strain evidence="2 3">AAQJH</strain>
    </source>
</reference>
<dbReference type="EMBL" id="CP019645">
    <property type="protein sequence ID" value="AQQ60000.1"/>
    <property type="molecule type" value="Genomic_DNA"/>
</dbReference>
<dbReference type="Gene3D" id="3.40.50.410">
    <property type="entry name" value="von Willebrand factor, type A domain"/>
    <property type="match status" value="1"/>
</dbReference>
<accession>A0A1Q2LHP9</accession>
<dbReference type="InterPro" id="IPR036465">
    <property type="entry name" value="vWFA_dom_sf"/>
</dbReference>
<dbReference type="InterPro" id="IPR002035">
    <property type="entry name" value="VWF_A"/>
</dbReference>
<gene>
    <name evidence="2" type="ORF">XJ32_07750</name>
</gene>
<dbReference type="SUPFAM" id="SSF53300">
    <property type="entry name" value="vWA-like"/>
    <property type="match status" value="1"/>
</dbReference>
<dbReference type="Proteomes" id="UP000188298">
    <property type="component" value="Chromosome"/>
</dbReference>
<proteinExistence type="predicted"/>
<dbReference type="AlphaFoldDB" id="A0A1Q2LHP9"/>
<dbReference type="KEGG" id="hbl:XJ32_07750"/>
<evidence type="ECO:0000313" key="2">
    <source>
        <dbReference type="EMBL" id="AQQ60000.1"/>
    </source>
</evidence>
<dbReference type="RefSeq" id="WP_077388918.1">
    <property type="nucleotide sequence ID" value="NZ_CP019645.1"/>
</dbReference>
<dbReference type="PIRSF" id="PIRSF020634">
    <property type="entry name" value="TerY_vWA"/>
    <property type="match status" value="1"/>
</dbReference>
<evidence type="ECO:0000313" key="3">
    <source>
        <dbReference type="Proteomes" id="UP000188298"/>
    </source>
</evidence>
<dbReference type="InterPro" id="IPR011392">
    <property type="entry name" value="Tellurite-R_TerY"/>
</dbReference>
<name>A0A1Q2LHP9_9HELI</name>
<evidence type="ECO:0000259" key="1">
    <source>
        <dbReference type="SMART" id="SM00327"/>
    </source>
</evidence>
<protein>
    <submittedName>
        <fullName evidence="2">von Willebrand factor type A domain-containing protein</fullName>
    </submittedName>
</protein>
<organism evidence="2 3">
    <name type="scientific">Helicobacter bilis</name>
    <dbReference type="NCBI Taxonomy" id="37372"/>
    <lineage>
        <taxon>Bacteria</taxon>
        <taxon>Pseudomonadati</taxon>
        <taxon>Campylobacterota</taxon>
        <taxon>Epsilonproteobacteria</taxon>
        <taxon>Campylobacterales</taxon>
        <taxon>Helicobacteraceae</taxon>
        <taxon>Helicobacter</taxon>
    </lineage>
</organism>
<sequence length="222" mass="24249">MSDLNEEIVNELADNPTKRVPVCLCLDTSSSMGGSPIMQLNEGVKLFYEAINNDVVAKQSADVCIVTFGYNGVECRQDFQSIAEEMPPSFSSGGNTPMGSAVTMALDLLEGRKKEYQDNGVEYFQPWLVLITDGAPTDNYTNAAQRASDLANNKKLTVFAIGVDGCNLEVLKHFSPKRAPIMLKGLNFPEFFQWLSQSVAITSHSKPGEEIKLPDTSGWGTL</sequence>
<dbReference type="SMART" id="SM00327">
    <property type="entry name" value="VWA"/>
    <property type="match status" value="1"/>
</dbReference>
<feature type="domain" description="VWFA" evidence="1">
    <location>
        <begin position="19"/>
        <end position="196"/>
    </location>
</feature>